<evidence type="ECO:0000256" key="1">
    <source>
        <dbReference type="SAM" id="Phobius"/>
    </source>
</evidence>
<dbReference type="KEGG" id="thm:CL1_0203"/>
<dbReference type="AlphaFoldDB" id="I3ZRT1"/>
<dbReference type="HOGENOM" id="CLU_105758_1_0_2"/>
<dbReference type="EMBL" id="CP003651">
    <property type="protein sequence ID" value="AFL94415.1"/>
    <property type="molecule type" value="Genomic_DNA"/>
</dbReference>
<evidence type="ECO:0008006" key="4">
    <source>
        <dbReference type="Google" id="ProtNLM"/>
    </source>
</evidence>
<feature type="transmembrane region" description="Helical" evidence="1">
    <location>
        <begin position="12"/>
        <end position="31"/>
    </location>
</feature>
<organism evidence="2 3">
    <name type="scientific">Thermococcus cleftensis (strain DSM 27260 / KACC 17922 / CL1)</name>
    <dbReference type="NCBI Taxonomy" id="163003"/>
    <lineage>
        <taxon>Archaea</taxon>
        <taxon>Methanobacteriati</taxon>
        <taxon>Methanobacteriota</taxon>
        <taxon>Thermococci</taxon>
        <taxon>Thermococcales</taxon>
        <taxon>Thermococcaceae</taxon>
        <taxon>Thermococcus</taxon>
    </lineage>
</organism>
<dbReference type="RefSeq" id="WP_014788056.1">
    <property type="nucleotide sequence ID" value="NC_018015.1"/>
</dbReference>
<evidence type="ECO:0000313" key="3">
    <source>
        <dbReference type="Proteomes" id="UP000006064"/>
    </source>
</evidence>
<keyword evidence="1" id="KW-1133">Transmembrane helix</keyword>
<dbReference type="Pfam" id="PF06195">
    <property type="entry name" value="DUF996"/>
    <property type="match status" value="1"/>
</dbReference>
<dbReference type="OrthoDB" id="86307at2157"/>
<sequence>MTVNIKSEKNYGLIGSVLVIVGGFLGIIPYIGIIMSTVSLIGQILILLSLKGIGEKLGDDRPFKYYLYSVVSGIAGAIIAIVFMAIGILSIPAFIDEADSISTVGIAFLGIGVLVLLAAAIVGIYYAIKTWRTMYGLTGVEEFDKTATWMLWGAVTLVLFGLGLILLLVAAVYQILAFSNLPEEIETGEMATSGQIF</sequence>
<feature type="transmembrane region" description="Helical" evidence="1">
    <location>
        <begin position="101"/>
        <end position="128"/>
    </location>
</feature>
<protein>
    <recommendedName>
        <fullName evidence="4">DUF996 domain-containing protein</fullName>
    </recommendedName>
</protein>
<feature type="transmembrane region" description="Helical" evidence="1">
    <location>
        <begin position="149"/>
        <end position="176"/>
    </location>
</feature>
<evidence type="ECO:0000313" key="2">
    <source>
        <dbReference type="EMBL" id="AFL94415.1"/>
    </source>
</evidence>
<dbReference type="InterPro" id="IPR010397">
    <property type="entry name" value="DUF996"/>
</dbReference>
<keyword evidence="1" id="KW-0812">Transmembrane</keyword>
<dbReference type="GeneID" id="13038860"/>
<feature type="transmembrane region" description="Helical" evidence="1">
    <location>
        <begin position="65"/>
        <end position="95"/>
    </location>
</feature>
<dbReference type="Proteomes" id="UP000006064">
    <property type="component" value="Chromosome"/>
</dbReference>
<reference evidence="2 3" key="1">
    <citation type="journal article" date="2012" name="J. Bacteriol.">
        <title>Complete Genome Sequence of the Hyperthermophilic Archaeon Thermococcus sp. Strain CL1, Isolated from a Paralvinella sp. Polychaete Worm Collected from a Hydrothermal Vent.</title>
        <authorList>
            <person name="Jung J.H."/>
            <person name="Holden J.F."/>
            <person name="Seo D.H."/>
            <person name="Park K.H."/>
            <person name="Shin H."/>
            <person name="Ryu S."/>
            <person name="Lee J.H."/>
            <person name="Park C.S."/>
        </authorList>
    </citation>
    <scope>NUCLEOTIDE SEQUENCE [LARGE SCALE GENOMIC DNA]</scope>
    <source>
        <strain evidence="3">DSM 27260 / KACC 17922 / CL1</strain>
    </source>
</reference>
<name>I3ZRT1_THECF</name>
<keyword evidence="1" id="KW-0472">Membrane</keyword>
<gene>
    <name evidence="2" type="ORF">CL1_0203</name>
</gene>
<proteinExistence type="predicted"/>
<keyword evidence="3" id="KW-1185">Reference proteome</keyword>
<dbReference type="STRING" id="163003.CL1_0203"/>
<accession>I3ZRT1</accession>